<protein>
    <submittedName>
        <fullName evidence="2">DUF2799 domain-containing protein</fullName>
    </submittedName>
</protein>
<organism evidence="2 3">
    <name type="scientific">Vibrio plantisponsor</name>
    <dbReference type="NCBI Taxonomy" id="664643"/>
    <lineage>
        <taxon>Bacteria</taxon>
        <taxon>Pseudomonadati</taxon>
        <taxon>Pseudomonadota</taxon>
        <taxon>Gammaproteobacteria</taxon>
        <taxon>Vibrionales</taxon>
        <taxon>Vibrionaceae</taxon>
        <taxon>Vibrio</taxon>
    </lineage>
</organism>
<evidence type="ECO:0000313" key="3">
    <source>
        <dbReference type="Proteomes" id="UP001272325"/>
    </source>
</evidence>
<keyword evidence="1" id="KW-0732">Signal</keyword>
<feature type="signal peptide" evidence="1">
    <location>
        <begin position="1"/>
        <end position="19"/>
    </location>
</feature>
<dbReference type="Proteomes" id="UP001272325">
    <property type="component" value="Unassembled WGS sequence"/>
</dbReference>
<comment type="caution">
    <text evidence="2">The sequence shown here is derived from an EMBL/GenBank/DDBJ whole genome shotgun (WGS) entry which is preliminary data.</text>
</comment>
<accession>A0ABU4IJN7</accession>
<dbReference type="PROSITE" id="PS51257">
    <property type="entry name" value="PROKAR_LIPOPROTEIN"/>
    <property type="match status" value="1"/>
</dbReference>
<proteinExistence type="predicted"/>
<dbReference type="RefSeq" id="WP_102941134.1">
    <property type="nucleotide sequence ID" value="NZ_AP024893.1"/>
</dbReference>
<dbReference type="InterPro" id="IPR021242">
    <property type="entry name" value="DUF2799"/>
</dbReference>
<evidence type="ECO:0000313" key="2">
    <source>
        <dbReference type="EMBL" id="MDW6018778.1"/>
    </source>
</evidence>
<sequence length="112" mass="12178">MKGQWLVAIVVAVLAGCSAQPDTTSFNAADWQAYGYEEGAAGHVQLTSVSGANGTSYIEGYELGRQEYCEQDALELGKLQRPYHGVCDDINPDFRAAYVEGTWWDHGADISD</sequence>
<reference evidence="2 3" key="1">
    <citation type="submission" date="2023-11" db="EMBL/GenBank/DDBJ databases">
        <title>Plant-associative lifestyle of Vibrio porteresiae and its evolutionary dynamics.</title>
        <authorList>
            <person name="Rameshkumar N."/>
            <person name="Kirti K."/>
        </authorList>
    </citation>
    <scope>NUCLEOTIDE SEQUENCE [LARGE SCALE GENOMIC DNA]</scope>
    <source>
        <strain evidence="2 3">MSSRF60</strain>
    </source>
</reference>
<dbReference type="Pfam" id="PF10973">
    <property type="entry name" value="DUF2799"/>
    <property type="match status" value="1"/>
</dbReference>
<keyword evidence="3" id="KW-1185">Reference proteome</keyword>
<feature type="chain" id="PRO_5045253767" evidence="1">
    <location>
        <begin position="20"/>
        <end position="112"/>
    </location>
</feature>
<dbReference type="EMBL" id="JAWRCN010000001">
    <property type="protein sequence ID" value="MDW6018778.1"/>
    <property type="molecule type" value="Genomic_DNA"/>
</dbReference>
<evidence type="ECO:0000256" key="1">
    <source>
        <dbReference type="SAM" id="SignalP"/>
    </source>
</evidence>
<gene>
    <name evidence="2" type="ORF">SBW85_13805</name>
</gene>
<name>A0ABU4IJN7_9VIBR</name>